<protein>
    <submittedName>
        <fullName evidence="3">Proteasome component (PCI) domain</fullName>
    </submittedName>
</protein>
<evidence type="ECO:0000313" key="4">
    <source>
        <dbReference type="Proteomes" id="UP001370490"/>
    </source>
</evidence>
<sequence>MLRDHVIAASRALGRGAFEKAFEVIKSLDAWKFLGYRDEVLEMLRTKIKEESLRTYLFTYTASYNSLSMEQLTNMFELSESRIHSILSKMMINRSSMPAGTSQPNVNERAAEARIGGGGLETVGLRRRGGQDFASGTAAVGNKWQEGWSFSQGREGSGGGRSLYGGRSLPPSQVGRAGQTRGAGGYSKQLPVYWVSGKE</sequence>
<keyword evidence="3" id="KW-0647">Proteasome</keyword>
<dbReference type="GO" id="GO:0000502">
    <property type="term" value="C:proteasome complex"/>
    <property type="evidence" value="ECO:0007669"/>
    <property type="project" value="UniProtKB-KW"/>
</dbReference>
<dbReference type="AlphaFoldDB" id="A0AAN8VLS8"/>
<feature type="domain" description="PCI" evidence="2">
    <location>
        <begin position="1"/>
        <end position="115"/>
    </location>
</feature>
<reference evidence="3 4" key="1">
    <citation type="submission" date="2023-12" db="EMBL/GenBank/DDBJ databases">
        <title>A high-quality genome assembly for Dillenia turbinata (Dilleniales).</title>
        <authorList>
            <person name="Chanderbali A."/>
        </authorList>
    </citation>
    <scope>NUCLEOTIDE SEQUENCE [LARGE SCALE GENOMIC DNA]</scope>
    <source>
        <strain evidence="3">LSX21</strain>
        <tissue evidence="3">Leaf</tissue>
    </source>
</reference>
<dbReference type="PROSITE" id="PS50250">
    <property type="entry name" value="PCI"/>
    <property type="match status" value="1"/>
</dbReference>
<dbReference type="EMBL" id="JBAMMX010000006">
    <property type="protein sequence ID" value="KAK6937433.1"/>
    <property type="molecule type" value="Genomic_DNA"/>
</dbReference>
<dbReference type="InterPro" id="IPR027516">
    <property type="entry name" value="EIF3C"/>
</dbReference>
<gene>
    <name evidence="3" type="ORF">RJ641_030941</name>
</gene>
<evidence type="ECO:0000256" key="1">
    <source>
        <dbReference type="SAM" id="MobiDB-lite"/>
    </source>
</evidence>
<dbReference type="InterPro" id="IPR000717">
    <property type="entry name" value="PCI_dom"/>
</dbReference>
<accession>A0AAN8VLS8</accession>
<organism evidence="3 4">
    <name type="scientific">Dillenia turbinata</name>
    <dbReference type="NCBI Taxonomy" id="194707"/>
    <lineage>
        <taxon>Eukaryota</taxon>
        <taxon>Viridiplantae</taxon>
        <taxon>Streptophyta</taxon>
        <taxon>Embryophyta</taxon>
        <taxon>Tracheophyta</taxon>
        <taxon>Spermatophyta</taxon>
        <taxon>Magnoliopsida</taxon>
        <taxon>eudicotyledons</taxon>
        <taxon>Gunneridae</taxon>
        <taxon>Pentapetalae</taxon>
        <taxon>Dilleniales</taxon>
        <taxon>Dilleniaceae</taxon>
        <taxon>Dillenia</taxon>
    </lineage>
</organism>
<dbReference type="GO" id="GO:0003723">
    <property type="term" value="F:RNA binding"/>
    <property type="evidence" value="ECO:0007669"/>
    <property type="project" value="InterPro"/>
</dbReference>
<dbReference type="GO" id="GO:0031369">
    <property type="term" value="F:translation initiation factor binding"/>
    <property type="evidence" value="ECO:0007669"/>
    <property type="project" value="InterPro"/>
</dbReference>
<dbReference type="PANTHER" id="PTHR13937">
    <property type="entry name" value="EUKARYOTIC TRANSLATION INITATION FACTOR 3, SUBUNIT 8 EIF3S8 -RELATED"/>
    <property type="match status" value="1"/>
</dbReference>
<dbReference type="GO" id="GO:0003743">
    <property type="term" value="F:translation initiation factor activity"/>
    <property type="evidence" value="ECO:0007669"/>
    <property type="project" value="InterPro"/>
</dbReference>
<dbReference type="Pfam" id="PF01399">
    <property type="entry name" value="PCI"/>
    <property type="match status" value="1"/>
</dbReference>
<evidence type="ECO:0000313" key="3">
    <source>
        <dbReference type="EMBL" id="KAK6937433.1"/>
    </source>
</evidence>
<dbReference type="PANTHER" id="PTHR13937:SF0">
    <property type="entry name" value="EUKARYOTIC TRANSLATION INITIATION FACTOR 3 SUBUNIT C-RELATED"/>
    <property type="match status" value="1"/>
</dbReference>
<dbReference type="GO" id="GO:0005852">
    <property type="term" value="C:eukaryotic translation initiation factor 3 complex"/>
    <property type="evidence" value="ECO:0007669"/>
    <property type="project" value="InterPro"/>
</dbReference>
<dbReference type="Proteomes" id="UP001370490">
    <property type="component" value="Unassembled WGS sequence"/>
</dbReference>
<name>A0AAN8VLS8_9MAGN</name>
<comment type="caution">
    <text evidence="3">The sequence shown here is derived from an EMBL/GenBank/DDBJ whole genome shotgun (WGS) entry which is preliminary data.</text>
</comment>
<evidence type="ECO:0000259" key="2">
    <source>
        <dbReference type="PROSITE" id="PS50250"/>
    </source>
</evidence>
<proteinExistence type="predicted"/>
<feature type="region of interest" description="Disordered" evidence="1">
    <location>
        <begin position="149"/>
        <end position="183"/>
    </location>
</feature>
<keyword evidence="4" id="KW-1185">Reference proteome</keyword>